<organism evidence="1 3">
    <name type="scientific">Kurthia zopfii</name>
    <dbReference type="NCBI Taxonomy" id="1650"/>
    <lineage>
        <taxon>Bacteria</taxon>
        <taxon>Bacillati</taxon>
        <taxon>Bacillota</taxon>
        <taxon>Bacilli</taxon>
        <taxon>Bacillales</taxon>
        <taxon>Caryophanaceae</taxon>
        <taxon>Kurthia</taxon>
    </lineage>
</organism>
<sequence length="100" mass="11287">MSWIKRNVKNVLMVAIMLAGAGYMMNDLLNQKEYIEVQIVEGDTLWSLGKEHKGDMKLNRWINEVTSNNAIIDNKIIAGDVLLIPAEQNESNKVEIASDK</sequence>
<proteinExistence type="predicted"/>
<keyword evidence="1" id="KW-0131">Cell cycle</keyword>
<protein>
    <submittedName>
        <fullName evidence="1">Cell division suppressor protein YneA</fullName>
    </submittedName>
    <submittedName>
        <fullName evidence="2">LysM domain-containing protein</fullName>
    </submittedName>
</protein>
<dbReference type="EMBL" id="UGNP01000001">
    <property type="protein sequence ID" value="STX09255.1"/>
    <property type="molecule type" value="Genomic_DNA"/>
</dbReference>
<dbReference type="CDD" id="cd00118">
    <property type="entry name" value="LysM"/>
    <property type="match status" value="1"/>
</dbReference>
<comment type="caution">
    <text evidence="1">The sequence shown here is derived from an EMBL/GenBank/DDBJ whole genome shotgun (WGS) entry which is preliminary data.</text>
</comment>
<dbReference type="Proteomes" id="UP000254330">
    <property type="component" value="Unassembled WGS sequence"/>
</dbReference>
<evidence type="ECO:0000313" key="2">
    <source>
        <dbReference type="EMBL" id="TDR39806.1"/>
    </source>
</evidence>
<evidence type="ECO:0000313" key="4">
    <source>
        <dbReference type="Proteomes" id="UP000294641"/>
    </source>
</evidence>
<evidence type="ECO:0000313" key="1">
    <source>
        <dbReference type="EMBL" id="STX09255.1"/>
    </source>
</evidence>
<reference evidence="2 4" key="2">
    <citation type="submission" date="2019-03" db="EMBL/GenBank/DDBJ databases">
        <title>Genomic Encyclopedia of Type Strains, Phase IV (KMG-IV): sequencing the most valuable type-strain genomes for metagenomic binning, comparative biology and taxonomic classification.</title>
        <authorList>
            <person name="Goeker M."/>
        </authorList>
    </citation>
    <scope>NUCLEOTIDE SEQUENCE [LARGE SCALE GENOMIC DNA]</scope>
    <source>
        <strain evidence="2 4">DSM 20580</strain>
    </source>
</reference>
<dbReference type="InterPro" id="IPR018392">
    <property type="entry name" value="LysM"/>
</dbReference>
<keyword evidence="1" id="KW-0132">Cell division</keyword>
<dbReference type="EMBL" id="SNZG01000010">
    <property type="protein sequence ID" value="TDR39806.1"/>
    <property type="molecule type" value="Genomic_DNA"/>
</dbReference>
<dbReference type="GO" id="GO:0051301">
    <property type="term" value="P:cell division"/>
    <property type="evidence" value="ECO:0007669"/>
    <property type="project" value="UniProtKB-KW"/>
</dbReference>
<dbReference type="InterPro" id="IPR036779">
    <property type="entry name" value="LysM_dom_sf"/>
</dbReference>
<evidence type="ECO:0000313" key="3">
    <source>
        <dbReference type="Proteomes" id="UP000254330"/>
    </source>
</evidence>
<name>A0A8B4Q984_9BACL</name>
<dbReference type="Proteomes" id="UP000294641">
    <property type="component" value="Unassembled WGS sequence"/>
</dbReference>
<keyword evidence="4" id="KW-1185">Reference proteome</keyword>
<reference evidence="1 3" key="1">
    <citation type="submission" date="2018-06" db="EMBL/GenBank/DDBJ databases">
        <authorList>
            <consortium name="Pathogen Informatics"/>
            <person name="Doyle S."/>
        </authorList>
    </citation>
    <scope>NUCLEOTIDE SEQUENCE [LARGE SCALE GENOMIC DNA]</scope>
    <source>
        <strain evidence="1 3">NCTC10597</strain>
    </source>
</reference>
<dbReference type="Gene3D" id="3.10.350.10">
    <property type="entry name" value="LysM domain"/>
    <property type="match status" value="1"/>
</dbReference>
<gene>
    <name evidence="2" type="ORF">DFR61_11022</name>
    <name evidence="1" type="ORF">NCTC10597_00926</name>
</gene>
<accession>A0A8B4Q984</accession>
<dbReference type="AlphaFoldDB" id="A0A8B4Q984"/>